<protein>
    <submittedName>
        <fullName evidence="1">Uncharacterized protein</fullName>
    </submittedName>
</protein>
<dbReference type="EMBL" id="BK015640">
    <property type="protein sequence ID" value="DAE17434.1"/>
    <property type="molecule type" value="Genomic_DNA"/>
</dbReference>
<organism evidence="1">
    <name type="scientific">Phage sp. ctSLR2</name>
    <dbReference type="NCBI Taxonomy" id="2825796"/>
    <lineage>
        <taxon>Viruses</taxon>
    </lineage>
</organism>
<reference evidence="1" key="1">
    <citation type="journal article" date="2021" name="Proc. Natl. Acad. Sci. U.S.A.">
        <title>A Catalog of Tens of Thousands of Viruses from Human Metagenomes Reveals Hidden Associations with Chronic Diseases.</title>
        <authorList>
            <person name="Tisza M.J."/>
            <person name="Buck C.B."/>
        </authorList>
    </citation>
    <scope>NUCLEOTIDE SEQUENCE</scope>
    <source>
        <strain evidence="1">CtSLR2</strain>
    </source>
</reference>
<sequence length="195" mass="22591">MKTRLNEISLAQFIELLCGNYCLLLDDGDQVNKEELERCAHSLIASYRFIADKSGMRAFIAKKEEAIKCKMKVFFLRICTTFVMQQAYEDIRSLLAMIDEDVSGVSDDNLKDRVADLLRYATFEQHRNEEVNADPEKTKEKSSSDDIRSYYDSEIAFIMTYIKMHIDMHQINAAVYANIVNQVNVDIMNKRGTFR</sequence>
<evidence type="ECO:0000313" key="1">
    <source>
        <dbReference type="EMBL" id="DAE17434.1"/>
    </source>
</evidence>
<accession>A0A8S5QEQ5</accession>
<proteinExistence type="predicted"/>
<name>A0A8S5QEQ5_9VIRU</name>